<feature type="region of interest" description="Disordered" evidence="2">
    <location>
        <begin position="46"/>
        <end position="97"/>
    </location>
</feature>
<evidence type="ECO:0000313" key="5">
    <source>
        <dbReference type="Proteomes" id="UP000070544"/>
    </source>
</evidence>
<dbReference type="GO" id="GO:0005737">
    <property type="term" value="C:cytoplasm"/>
    <property type="evidence" value="ECO:0007669"/>
    <property type="project" value="TreeGrafter"/>
</dbReference>
<dbReference type="InterPro" id="IPR050452">
    <property type="entry name" value="Metacaspase"/>
</dbReference>
<dbReference type="EMBL" id="KQ965797">
    <property type="protein sequence ID" value="KXS11750.1"/>
    <property type="molecule type" value="Genomic_DNA"/>
</dbReference>
<accession>A0A139A4P8</accession>
<organism evidence="4 5">
    <name type="scientific">Gonapodya prolifera (strain JEL478)</name>
    <name type="common">Monoblepharis prolifera</name>
    <dbReference type="NCBI Taxonomy" id="1344416"/>
    <lineage>
        <taxon>Eukaryota</taxon>
        <taxon>Fungi</taxon>
        <taxon>Fungi incertae sedis</taxon>
        <taxon>Chytridiomycota</taxon>
        <taxon>Chytridiomycota incertae sedis</taxon>
        <taxon>Monoblepharidomycetes</taxon>
        <taxon>Monoblepharidales</taxon>
        <taxon>Gonapodyaceae</taxon>
        <taxon>Gonapodya</taxon>
    </lineage>
</organism>
<dbReference type="Proteomes" id="UP000070544">
    <property type="component" value="Unassembled WGS sequence"/>
</dbReference>
<keyword evidence="5" id="KW-1185">Reference proteome</keyword>
<feature type="domain" description="Peptidase C14 caspase" evidence="3">
    <location>
        <begin position="116"/>
        <end position="269"/>
    </location>
</feature>
<name>A0A139A4P8_GONPJ</name>
<dbReference type="PANTHER" id="PTHR48104">
    <property type="entry name" value="METACASPASE-4"/>
    <property type="match status" value="1"/>
</dbReference>
<evidence type="ECO:0000256" key="2">
    <source>
        <dbReference type="SAM" id="MobiDB-lite"/>
    </source>
</evidence>
<sequence>MCRDDGLVKHLALVFPTVLGGVGNTPEAEIKVEEAKELCTRYGVELVDPTGAGKPDRTTAANNKEPAAYESRPGISNVASPQQSEQSRPGSPTPLYLGPKRLSSKAGFLQGCGKMKALVVGISYQGDDEPLEAPLHDVDDVVSWLTDCYDIDGQDILTLTDKPANDPSRLPTRSNILNSFEWLLNGVVEGSSLVFYFSGHATQQRDVDGDETKGFDQALKPLDYKDGLLLDDQMYEALAKRIPRGAQLTVIFDTCHSGSLMDLPFTYTPQRIGRNLNDPSAGAILEVSLRNVPGQVIRSHVMVSHY</sequence>
<dbReference type="GO" id="GO:0004197">
    <property type="term" value="F:cysteine-type endopeptidase activity"/>
    <property type="evidence" value="ECO:0007669"/>
    <property type="project" value="InterPro"/>
</dbReference>
<gene>
    <name evidence="4" type="ORF">M427DRAFT_102104</name>
</gene>
<reference evidence="4 5" key="1">
    <citation type="journal article" date="2015" name="Genome Biol. Evol.">
        <title>Phylogenomic analyses indicate that early fungi evolved digesting cell walls of algal ancestors of land plants.</title>
        <authorList>
            <person name="Chang Y."/>
            <person name="Wang S."/>
            <person name="Sekimoto S."/>
            <person name="Aerts A.L."/>
            <person name="Choi C."/>
            <person name="Clum A."/>
            <person name="LaButti K.M."/>
            <person name="Lindquist E.A."/>
            <person name="Yee Ngan C."/>
            <person name="Ohm R.A."/>
            <person name="Salamov A.A."/>
            <person name="Grigoriev I.V."/>
            <person name="Spatafora J.W."/>
            <person name="Berbee M.L."/>
        </authorList>
    </citation>
    <scope>NUCLEOTIDE SEQUENCE [LARGE SCALE GENOMIC DNA]</scope>
    <source>
        <strain evidence="4 5">JEL478</strain>
    </source>
</reference>
<protein>
    <recommendedName>
        <fullName evidence="3">Peptidase C14 caspase domain-containing protein</fullName>
    </recommendedName>
</protein>
<dbReference type="PANTHER" id="PTHR48104:SF30">
    <property type="entry name" value="METACASPASE-1"/>
    <property type="match status" value="1"/>
</dbReference>
<dbReference type="Pfam" id="PF00656">
    <property type="entry name" value="Peptidase_C14"/>
    <property type="match status" value="1"/>
</dbReference>
<evidence type="ECO:0000256" key="1">
    <source>
        <dbReference type="ARBA" id="ARBA00009005"/>
    </source>
</evidence>
<comment type="similarity">
    <text evidence="1">Belongs to the peptidase C14B family.</text>
</comment>
<evidence type="ECO:0000313" key="4">
    <source>
        <dbReference type="EMBL" id="KXS11750.1"/>
    </source>
</evidence>
<dbReference type="AlphaFoldDB" id="A0A139A4P8"/>
<proteinExistence type="inferred from homology"/>
<feature type="compositionally biased region" description="Polar residues" evidence="2">
    <location>
        <begin position="77"/>
        <end position="90"/>
    </location>
</feature>
<dbReference type="InterPro" id="IPR011600">
    <property type="entry name" value="Pept_C14_caspase"/>
</dbReference>
<dbReference type="OrthoDB" id="3223806at2759"/>
<evidence type="ECO:0000259" key="3">
    <source>
        <dbReference type="Pfam" id="PF00656"/>
    </source>
</evidence>
<dbReference type="Gene3D" id="3.40.50.12660">
    <property type="match status" value="1"/>
</dbReference>
<dbReference type="GO" id="GO:0006508">
    <property type="term" value="P:proteolysis"/>
    <property type="evidence" value="ECO:0007669"/>
    <property type="project" value="InterPro"/>
</dbReference>